<dbReference type="AlphaFoldDB" id="A0A7K1UTF9"/>
<sequence>MVGPGESFTSIDLRAVFLRPVWRDTLRATSYPTHAGRTITHYHCDITRADGKPVATVTGVVTTLRGDRSEGR</sequence>
<dbReference type="EMBL" id="WRPP01000002">
    <property type="protein sequence ID" value="MVU77637.1"/>
    <property type="molecule type" value="Genomic_DNA"/>
</dbReference>
<dbReference type="InterPro" id="IPR029069">
    <property type="entry name" value="HotDog_dom_sf"/>
</dbReference>
<dbReference type="InterPro" id="IPR006683">
    <property type="entry name" value="Thioestr_dom"/>
</dbReference>
<evidence type="ECO:0000313" key="3">
    <source>
        <dbReference type="Proteomes" id="UP000466794"/>
    </source>
</evidence>
<comment type="caution">
    <text evidence="2">The sequence shown here is derived from an EMBL/GenBank/DDBJ whole genome shotgun (WGS) entry which is preliminary data.</text>
</comment>
<keyword evidence="3" id="KW-1185">Reference proteome</keyword>
<name>A0A7K1UTF9_9NOCA</name>
<feature type="domain" description="Thioesterase" evidence="1">
    <location>
        <begin position="5"/>
        <end position="54"/>
    </location>
</feature>
<gene>
    <name evidence="2" type="ORF">GPX89_10340</name>
</gene>
<dbReference type="Proteomes" id="UP000466794">
    <property type="component" value="Unassembled WGS sequence"/>
</dbReference>
<dbReference type="Gene3D" id="3.10.129.10">
    <property type="entry name" value="Hotdog Thioesterase"/>
    <property type="match status" value="1"/>
</dbReference>
<dbReference type="RefSeq" id="WP_407939371.1">
    <property type="nucleotide sequence ID" value="NZ_WRPP01000002.1"/>
</dbReference>
<evidence type="ECO:0000313" key="2">
    <source>
        <dbReference type="EMBL" id="MVU77637.1"/>
    </source>
</evidence>
<accession>A0A7K1UTF9</accession>
<dbReference type="CDD" id="cd03443">
    <property type="entry name" value="PaaI_thioesterase"/>
    <property type="match status" value="1"/>
</dbReference>
<evidence type="ECO:0000259" key="1">
    <source>
        <dbReference type="Pfam" id="PF03061"/>
    </source>
</evidence>
<reference evidence="2 3" key="1">
    <citation type="submission" date="2019-12" db="EMBL/GenBank/DDBJ databases">
        <title>Nocardia sp. nov. ET3-3 isolated from soil.</title>
        <authorList>
            <person name="Kanchanasin P."/>
            <person name="Tanasupawat S."/>
            <person name="Yuki M."/>
            <person name="Kudo T."/>
        </authorList>
    </citation>
    <scope>NUCLEOTIDE SEQUENCE [LARGE SCALE GENOMIC DNA]</scope>
    <source>
        <strain evidence="2 3">ET3-3</strain>
    </source>
</reference>
<protein>
    <submittedName>
        <fullName evidence="2">PaaI family thioesterase</fullName>
    </submittedName>
</protein>
<proteinExistence type="predicted"/>
<organism evidence="2 3">
    <name type="scientific">Nocardia terrae</name>
    <dbReference type="NCBI Taxonomy" id="2675851"/>
    <lineage>
        <taxon>Bacteria</taxon>
        <taxon>Bacillati</taxon>
        <taxon>Actinomycetota</taxon>
        <taxon>Actinomycetes</taxon>
        <taxon>Mycobacteriales</taxon>
        <taxon>Nocardiaceae</taxon>
        <taxon>Nocardia</taxon>
    </lineage>
</organism>
<dbReference type="Pfam" id="PF03061">
    <property type="entry name" value="4HBT"/>
    <property type="match status" value="1"/>
</dbReference>
<dbReference type="SUPFAM" id="SSF54637">
    <property type="entry name" value="Thioesterase/thiol ester dehydrase-isomerase"/>
    <property type="match status" value="1"/>
</dbReference>